<protein>
    <recommendedName>
        <fullName evidence="3">ATP-grasp domain-containing protein</fullName>
    </recommendedName>
</protein>
<dbReference type="Proteomes" id="UP000282311">
    <property type="component" value="Unassembled WGS sequence"/>
</dbReference>
<sequence length="242" mass="27400">MSYGHNKWTKYKLLRRSSRLASALPRTSRLTRRSLNSYLERFGKVIIKPSNSAGGSRVIQISPVGNGRYEVHDGKRTSTVKGRRAVYAYAQRKTKGGKPIVQRRIALARVNGKPFDVRVMVQKKRKSRWTVTGTLAKIAGPGYIITNTARSNGKVVPVSTAIRRSGLRPGSRIKGKLKSTAMKAVRQLHKYYPIDTVGMDMGVDTKGKVWIIEANFKPAKSLFRKLKDKSAYRRIMSYYRQR</sequence>
<dbReference type="EMBL" id="RBAH01000016">
    <property type="protein sequence ID" value="RKN79162.1"/>
    <property type="molecule type" value="Genomic_DNA"/>
</dbReference>
<reference evidence="1 2" key="1">
    <citation type="journal article" date="2007" name="Int. J. Syst. Evol. Microbiol.">
        <title>Paenibacillus ginsengarvi sp. nov., isolated from soil from ginseng cultivation.</title>
        <authorList>
            <person name="Yoon M.H."/>
            <person name="Ten L.N."/>
            <person name="Im W.T."/>
        </authorList>
    </citation>
    <scope>NUCLEOTIDE SEQUENCE [LARGE SCALE GENOMIC DNA]</scope>
    <source>
        <strain evidence="1 2">KCTC 13059</strain>
    </source>
</reference>
<proteinExistence type="predicted"/>
<dbReference type="Pfam" id="PF14398">
    <property type="entry name" value="ATPgrasp_YheCD"/>
    <property type="match status" value="1"/>
</dbReference>
<dbReference type="RefSeq" id="WP_120749217.1">
    <property type="nucleotide sequence ID" value="NZ_RBAH01000016.1"/>
</dbReference>
<dbReference type="SUPFAM" id="SSF56059">
    <property type="entry name" value="Glutathione synthetase ATP-binding domain-like"/>
    <property type="match status" value="1"/>
</dbReference>
<name>A0A3B0C1E2_9BACL</name>
<dbReference type="OrthoDB" id="7869153at2"/>
<organism evidence="1 2">
    <name type="scientific">Paenibacillus ginsengarvi</name>
    <dbReference type="NCBI Taxonomy" id="400777"/>
    <lineage>
        <taxon>Bacteria</taxon>
        <taxon>Bacillati</taxon>
        <taxon>Bacillota</taxon>
        <taxon>Bacilli</taxon>
        <taxon>Bacillales</taxon>
        <taxon>Paenibacillaceae</taxon>
        <taxon>Paenibacillus</taxon>
    </lineage>
</organism>
<evidence type="ECO:0008006" key="3">
    <source>
        <dbReference type="Google" id="ProtNLM"/>
    </source>
</evidence>
<comment type="caution">
    <text evidence="1">The sequence shown here is derived from an EMBL/GenBank/DDBJ whole genome shotgun (WGS) entry which is preliminary data.</text>
</comment>
<gene>
    <name evidence="1" type="ORF">D7M11_21005</name>
</gene>
<keyword evidence="2" id="KW-1185">Reference proteome</keyword>
<dbReference type="Gene3D" id="3.30.470.20">
    <property type="entry name" value="ATP-grasp fold, B domain"/>
    <property type="match status" value="1"/>
</dbReference>
<dbReference type="InterPro" id="IPR026838">
    <property type="entry name" value="YheC/D"/>
</dbReference>
<evidence type="ECO:0000313" key="1">
    <source>
        <dbReference type="EMBL" id="RKN79162.1"/>
    </source>
</evidence>
<accession>A0A3B0C1E2</accession>
<dbReference type="AlphaFoldDB" id="A0A3B0C1E2"/>
<evidence type="ECO:0000313" key="2">
    <source>
        <dbReference type="Proteomes" id="UP000282311"/>
    </source>
</evidence>